<dbReference type="InterPro" id="IPR020846">
    <property type="entry name" value="MFS_dom"/>
</dbReference>
<accession>A0A9Y2IDH1</accession>
<feature type="transmembrane region" description="Helical" evidence="6">
    <location>
        <begin position="78"/>
        <end position="99"/>
    </location>
</feature>
<feature type="transmembrane region" description="Helical" evidence="6">
    <location>
        <begin position="221"/>
        <end position="243"/>
    </location>
</feature>
<evidence type="ECO:0000259" key="7">
    <source>
        <dbReference type="PROSITE" id="PS50850"/>
    </source>
</evidence>
<dbReference type="CDD" id="cd06173">
    <property type="entry name" value="MFS_MefA_like"/>
    <property type="match status" value="1"/>
</dbReference>
<feature type="transmembrane region" description="Helical" evidence="6">
    <location>
        <begin position="281"/>
        <end position="300"/>
    </location>
</feature>
<dbReference type="Pfam" id="PF07690">
    <property type="entry name" value="MFS_1"/>
    <property type="match status" value="1"/>
</dbReference>
<dbReference type="Gene3D" id="1.20.1250.20">
    <property type="entry name" value="MFS general substrate transporter like domains"/>
    <property type="match status" value="1"/>
</dbReference>
<dbReference type="PROSITE" id="PS50850">
    <property type="entry name" value="MFS"/>
    <property type="match status" value="1"/>
</dbReference>
<evidence type="ECO:0000256" key="4">
    <source>
        <dbReference type="ARBA" id="ARBA00022989"/>
    </source>
</evidence>
<dbReference type="GO" id="GO:0022857">
    <property type="term" value="F:transmembrane transporter activity"/>
    <property type="evidence" value="ECO:0007669"/>
    <property type="project" value="InterPro"/>
</dbReference>
<name>A0A9Y2IDH1_9PSEU</name>
<reference evidence="8 9" key="1">
    <citation type="submission" date="2023-06" db="EMBL/GenBank/DDBJ databases">
        <authorList>
            <person name="Oyuntsetseg B."/>
            <person name="Kim S.B."/>
        </authorList>
    </citation>
    <scope>NUCLEOTIDE SEQUENCE [LARGE SCALE GENOMIC DNA]</scope>
    <source>
        <strain evidence="8 9">2-15</strain>
    </source>
</reference>
<keyword evidence="9" id="KW-1185">Reference proteome</keyword>
<feature type="transmembrane region" description="Helical" evidence="6">
    <location>
        <begin position="369"/>
        <end position="388"/>
    </location>
</feature>
<feature type="transmembrane region" description="Helical" evidence="6">
    <location>
        <begin position="51"/>
        <end position="71"/>
    </location>
</feature>
<dbReference type="KEGG" id="acab:QRX50_37060"/>
<evidence type="ECO:0000256" key="3">
    <source>
        <dbReference type="ARBA" id="ARBA00022692"/>
    </source>
</evidence>
<evidence type="ECO:0000256" key="6">
    <source>
        <dbReference type="SAM" id="Phobius"/>
    </source>
</evidence>
<keyword evidence="5 6" id="KW-0472">Membrane</keyword>
<dbReference type="SUPFAM" id="SSF103473">
    <property type="entry name" value="MFS general substrate transporter"/>
    <property type="match status" value="1"/>
</dbReference>
<proteinExistence type="predicted"/>
<dbReference type="Proteomes" id="UP001236014">
    <property type="component" value="Chromosome"/>
</dbReference>
<evidence type="ECO:0000313" key="9">
    <source>
        <dbReference type="Proteomes" id="UP001236014"/>
    </source>
</evidence>
<dbReference type="GO" id="GO:0005886">
    <property type="term" value="C:plasma membrane"/>
    <property type="evidence" value="ECO:0007669"/>
    <property type="project" value="UniProtKB-SubCell"/>
</dbReference>
<keyword evidence="4 6" id="KW-1133">Transmembrane helix</keyword>
<dbReference type="PANTHER" id="PTHR23513:SF11">
    <property type="entry name" value="STAPHYLOFERRIN A TRANSPORTER"/>
    <property type="match status" value="1"/>
</dbReference>
<gene>
    <name evidence="8" type="ORF">QRX50_37060</name>
</gene>
<feature type="transmembrane region" description="Helical" evidence="6">
    <location>
        <begin position="343"/>
        <end position="363"/>
    </location>
</feature>
<dbReference type="InterPro" id="IPR011701">
    <property type="entry name" value="MFS"/>
</dbReference>
<sequence length="401" mass="41589">MTRGQPGSLWNKATFSYLAGTFLSQSGTFVSATAQSWVILAATHDPLKLGLFTAARFLPSTVLAPVIGNFVDGRHARSVVVAGNLVQAAMALLCVALAFSPNSLLFVPFLLAGVISQIFSLLEFSGRQAFLGAIVPDEHRARFTGTSNSASTLGRIVGPAIAGLVLSLGTAGLAFALDAISFVLAVVLLPRGLHELPVPKKKSSLREGLRLVLGLPEIRDLLLIFALVSLISFNVATMIPLLAGSDYLNSPAALAAFNAAFGVGSFAGGLMRTFLKSAPTVSALVGLLVFGVTFAIVGLVHPLWAVVALIAVSGVGRLMFTASSTAVLMIGVGQERRGLVSGLYSFVFNGTTPVGALVVTSLSESLGTRTTFVICGSVAVASSVLYAVSLRARREHAFVSA</sequence>
<feature type="domain" description="Major facilitator superfamily (MFS) profile" evidence="7">
    <location>
        <begin position="13"/>
        <end position="394"/>
    </location>
</feature>
<comment type="subcellular location">
    <subcellularLocation>
        <location evidence="1">Cell membrane</location>
        <topology evidence="1">Multi-pass membrane protein</topology>
    </subcellularLocation>
</comment>
<feature type="transmembrane region" description="Helical" evidence="6">
    <location>
        <begin position="255"/>
        <end position="274"/>
    </location>
</feature>
<organism evidence="8 9">
    <name type="scientific">Amycolatopsis carbonis</name>
    <dbReference type="NCBI Taxonomy" id="715471"/>
    <lineage>
        <taxon>Bacteria</taxon>
        <taxon>Bacillati</taxon>
        <taxon>Actinomycetota</taxon>
        <taxon>Actinomycetes</taxon>
        <taxon>Pseudonocardiales</taxon>
        <taxon>Pseudonocardiaceae</taxon>
        <taxon>Amycolatopsis</taxon>
    </lineage>
</organism>
<evidence type="ECO:0000313" key="8">
    <source>
        <dbReference type="EMBL" id="WIX76986.1"/>
    </source>
</evidence>
<evidence type="ECO:0000256" key="2">
    <source>
        <dbReference type="ARBA" id="ARBA00022475"/>
    </source>
</evidence>
<evidence type="ECO:0000256" key="1">
    <source>
        <dbReference type="ARBA" id="ARBA00004651"/>
    </source>
</evidence>
<keyword evidence="2" id="KW-1003">Cell membrane</keyword>
<feature type="transmembrane region" description="Helical" evidence="6">
    <location>
        <begin position="306"/>
        <end position="331"/>
    </location>
</feature>
<evidence type="ECO:0000256" key="5">
    <source>
        <dbReference type="ARBA" id="ARBA00023136"/>
    </source>
</evidence>
<dbReference type="RefSeq" id="WP_285967731.1">
    <property type="nucleotide sequence ID" value="NZ_CP127294.1"/>
</dbReference>
<dbReference type="AlphaFoldDB" id="A0A9Y2IDH1"/>
<feature type="transmembrane region" description="Helical" evidence="6">
    <location>
        <begin position="105"/>
        <end position="124"/>
    </location>
</feature>
<dbReference type="InterPro" id="IPR036259">
    <property type="entry name" value="MFS_trans_sf"/>
</dbReference>
<protein>
    <submittedName>
        <fullName evidence="8">MFS transporter</fullName>
    </submittedName>
</protein>
<dbReference type="EMBL" id="CP127294">
    <property type="protein sequence ID" value="WIX76986.1"/>
    <property type="molecule type" value="Genomic_DNA"/>
</dbReference>
<dbReference type="PANTHER" id="PTHR23513">
    <property type="entry name" value="INTEGRAL MEMBRANE EFFLUX PROTEIN-RELATED"/>
    <property type="match status" value="1"/>
</dbReference>
<keyword evidence="3 6" id="KW-0812">Transmembrane</keyword>